<name>A0A5C6X7C6_9DELT</name>
<dbReference type="InterPro" id="IPR011989">
    <property type="entry name" value="ARM-like"/>
</dbReference>
<organism evidence="2 3">
    <name type="scientific">Lujinxingia vulgaris</name>
    <dbReference type="NCBI Taxonomy" id="2600176"/>
    <lineage>
        <taxon>Bacteria</taxon>
        <taxon>Deltaproteobacteria</taxon>
        <taxon>Bradymonadales</taxon>
        <taxon>Lujinxingiaceae</taxon>
        <taxon>Lujinxingia</taxon>
    </lineage>
</organism>
<comment type="caution">
    <text evidence="2">The sequence shown here is derived from an EMBL/GenBank/DDBJ whole genome shotgun (WGS) entry which is preliminary data.</text>
</comment>
<proteinExistence type="predicted"/>
<evidence type="ECO:0000313" key="3">
    <source>
        <dbReference type="Proteomes" id="UP000321412"/>
    </source>
</evidence>
<evidence type="ECO:0000313" key="2">
    <source>
        <dbReference type="EMBL" id="TXD36160.1"/>
    </source>
</evidence>
<reference evidence="2 3" key="1">
    <citation type="submission" date="2019-08" db="EMBL/GenBank/DDBJ databases">
        <title>Bradymonadales sp. TMQ4.</title>
        <authorList>
            <person name="Liang Q."/>
        </authorList>
    </citation>
    <scope>NUCLEOTIDE SEQUENCE [LARGE SCALE GENOMIC DNA]</scope>
    <source>
        <strain evidence="2 3">TMQ4</strain>
    </source>
</reference>
<feature type="region of interest" description="Disordered" evidence="1">
    <location>
        <begin position="514"/>
        <end position="537"/>
    </location>
</feature>
<evidence type="ECO:0000256" key="1">
    <source>
        <dbReference type="SAM" id="MobiDB-lite"/>
    </source>
</evidence>
<keyword evidence="3" id="KW-1185">Reference proteome</keyword>
<gene>
    <name evidence="2" type="ORF">FRC98_13640</name>
</gene>
<dbReference type="SUPFAM" id="SSF48371">
    <property type="entry name" value="ARM repeat"/>
    <property type="match status" value="1"/>
</dbReference>
<dbReference type="EMBL" id="VOSM01000006">
    <property type="protein sequence ID" value="TXD36160.1"/>
    <property type="molecule type" value="Genomic_DNA"/>
</dbReference>
<dbReference type="PROSITE" id="PS51257">
    <property type="entry name" value="PROKAR_LIPOPROTEIN"/>
    <property type="match status" value="1"/>
</dbReference>
<protein>
    <recommendedName>
        <fullName evidence="4">HEAT repeat domain-containing protein</fullName>
    </recommendedName>
</protein>
<evidence type="ECO:0008006" key="4">
    <source>
        <dbReference type="Google" id="ProtNLM"/>
    </source>
</evidence>
<dbReference type="AlphaFoldDB" id="A0A5C6X7C6"/>
<dbReference type="Proteomes" id="UP000321412">
    <property type="component" value="Unassembled WGS sequence"/>
</dbReference>
<sequence>MNAAFTRHTRFLRPLIIMLLAILMACSSDSLREGEKETIDNILRSGLEMGDDPFVRAETLRALELIDDPRVVELSEPLLDDPSPMVRVAALRLMILHDHPRARQEAMANYNRAGDAEKRLIVATALELGSDTLRRTMISRALRAEDPRQRRMAFEAGPYATVEALQASGDETTLRRTALPELGGFVEDPDPDIAALALARLTEAGQPDRARAFIERFADAKQPLEARLDAGRILVRSRAEMARETFAALLERAGVYDAETLGLPQRRIDPQLVRVAALGLTALGDETYVPSAQEYLRGAEVEPTIEVLSALATNPSDDAAVSLRIAMRDAREPVRRAAINLYAAREDAQPDALISAMRIDDFETQKLIAGQLVARFAEDWRETLSARLENEEQAAETLRTLQMVLRSEEELKLIVAPLSPRLEALAASNNAEVAALAAYLLLRVEADGELPEAIRASTDPQTRQAYLEYLATSDTPGQYIDELRANLFEDLFVLRLFAAAGMWRAFPDQVRAPAKAGETRGAASDSERAETATTGDE</sequence>
<dbReference type="Gene3D" id="1.25.10.10">
    <property type="entry name" value="Leucine-rich Repeat Variant"/>
    <property type="match status" value="1"/>
</dbReference>
<accession>A0A5C6X7C6</accession>
<dbReference type="RefSeq" id="WP_146981996.1">
    <property type="nucleotide sequence ID" value="NZ_VOSM01000006.1"/>
</dbReference>
<dbReference type="InterPro" id="IPR016024">
    <property type="entry name" value="ARM-type_fold"/>
</dbReference>
<dbReference type="OrthoDB" id="5508795at2"/>